<gene>
    <name evidence="1" type="ORF">QBC46DRAFT_395560</name>
</gene>
<name>A0AAN6N0S5_9PEZI</name>
<evidence type="ECO:0000313" key="2">
    <source>
        <dbReference type="Proteomes" id="UP001303473"/>
    </source>
</evidence>
<organism evidence="1 2">
    <name type="scientific">Diplogelasinospora grovesii</name>
    <dbReference type="NCBI Taxonomy" id="303347"/>
    <lineage>
        <taxon>Eukaryota</taxon>
        <taxon>Fungi</taxon>
        <taxon>Dikarya</taxon>
        <taxon>Ascomycota</taxon>
        <taxon>Pezizomycotina</taxon>
        <taxon>Sordariomycetes</taxon>
        <taxon>Sordariomycetidae</taxon>
        <taxon>Sordariales</taxon>
        <taxon>Diplogelasinosporaceae</taxon>
        <taxon>Diplogelasinospora</taxon>
    </lineage>
</organism>
<evidence type="ECO:0000313" key="1">
    <source>
        <dbReference type="EMBL" id="KAK3936239.1"/>
    </source>
</evidence>
<dbReference type="AlphaFoldDB" id="A0AAN6N0S5"/>
<comment type="caution">
    <text evidence="1">The sequence shown here is derived from an EMBL/GenBank/DDBJ whole genome shotgun (WGS) entry which is preliminary data.</text>
</comment>
<keyword evidence="2" id="KW-1185">Reference proteome</keyword>
<sequence>MVKDFVVDRAGRCLGWAEREWTPFQSNWWRYWTPDMGPGDRYPSGRFEGYYREPYDGLSSLIHTARLVRTPVIRQIYKTMPYVHVRPVVRGWDTMTSVEHGQRIRFVWDSTMHMYFHEDKPLYSRETIRHVEDQLDLVEQKQRRVSKLFAHCKAPRSRWINYKDYDDVVHWQRLGPHSYNNGRPQIEFRTIQELVQPDHHNLVQFLPDQWEKSIAYQPLWVVGCPARREMRTLFGEDDEQLSVNEMQERLSGHQDRISGTAEWEAIRTAAAATTARNTIGIVDKIVFFCDVGFSEDESCCRQTMFLLQLADLLCTLVRDCRDDERDQQRHHVTDIPIYVPAFRVPWPWNAGRKWSDAETQILQQLRVVQVESLGKLFLLVDENTAVISYGHHSPVKQVIADLARPAIMICKPVIGSYDFMYQTTREGGQHYRLPVIQHRSVNSRYYTDLYSPQARLLKANLGRDPDSPRVRRMLGCCDQYDLPKLPDARPGHHYEVVRFHVRQEHASVDPVCDLSYLSFRKSALPIGGM</sequence>
<dbReference type="EMBL" id="MU853890">
    <property type="protein sequence ID" value="KAK3936239.1"/>
    <property type="molecule type" value="Genomic_DNA"/>
</dbReference>
<reference evidence="2" key="1">
    <citation type="journal article" date="2023" name="Mol. Phylogenet. Evol.">
        <title>Genome-scale phylogeny and comparative genomics of the fungal order Sordariales.</title>
        <authorList>
            <person name="Hensen N."/>
            <person name="Bonometti L."/>
            <person name="Westerberg I."/>
            <person name="Brannstrom I.O."/>
            <person name="Guillou S."/>
            <person name="Cros-Aarteil S."/>
            <person name="Calhoun S."/>
            <person name="Haridas S."/>
            <person name="Kuo A."/>
            <person name="Mondo S."/>
            <person name="Pangilinan J."/>
            <person name="Riley R."/>
            <person name="LaButti K."/>
            <person name="Andreopoulos B."/>
            <person name="Lipzen A."/>
            <person name="Chen C."/>
            <person name="Yan M."/>
            <person name="Daum C."/>
            <person name="Ng V."/>
            <person name="Clum A."/>
            <person name="Steindorff A."/>
            <person name="Ohm R.A."/>
            <person name="Martin F."/>
            <person name="Silar P."/>
            <person name="Natvig D.O."/>
            <person name="Lalanne C."/>
            <person name="Gautier V."/>
            <person name="Ament-Velasquez S.L."/>
            <person name="Kruys A."/>
            <person name="Hutchinson M.I."/>
            <person name="Powell A.J."/>
            <person name="Barry K."/>
            <person name="Miller A.N."/>
            <person name="Grigoriev I.V."/>
            <person name="Debuchy R."/>
            <person name="Gladieux P."/>
            <person name="Hiltunen Thoren M."/>
            <person name="Johannesson H."/>
        </authorList>
    </citation>
    <scope>NUCLEOTIDE SEQUENCE [LARGE SCALE GENOMIC DNA]</scope>
    <source>
        <strain evidence="2">CBS 340.73</strain>
    </source>
</reference>
<proteinExistence type="predicted"/>
<accession>A0AAN6N0S5</accession>
<protein>
    <submittedName>
        <fullName evidence="1">Uncharacterized protein</fullName>
    </submittedName>
</protein>
<dbReference type="Proteomes" id="UP001303473">
    <property type="component" value="Unassembled WGS sequence"/>
</dbReference>